<name>A0A1L3GM46_9BACT</name>
<dbReference type="InterPro" id="IPR000297">
    <property type="entry name" value="PPIase_PpiC"/>
</dbReference>
<evidence type="ECO:0000256" key="1">
    <source>
        <dbReference type="PROSITE-ProRule" id="PRU00278"/>
    </source>
</evidence>
<dbReference type="OrthoDB" id="14196at2"/>
<evidence type="ECO:0000313" key="4">
    <source>
        <dbReference type="Proteomes" id="UP000182517"/>
    </source>
</evidence>
<proteinExistence type="predicted"/>
<dbReference type="Proteomes" id="UP000182517">
    <property type="component" value="Chromosome"/>
</dbReference>
<keyword evidence="1 3" id="KW-0413">Isomerase</keyword>
<evidence type="ECO:0000259" key="2">
    <source>
        <dbReference type="PROSITE" id="PS50198"/>
    </source>
</evidence>
<dbReference type="AlphaFoldDB" id="A0A1L3GM46"/>
<dbReference type="PROSITE" id="PS50198">
    <property type="entry name" value="PPIC_PPIASE_2"/>
    <property type="match status" value="1"/>
</dbReference>
<sequence>MSNAHARHIMVATEEACIELKAKIEAGEDFAACATKHSKCPTGRRGGNLGIVKPGQLVTEVDEVVFNGELRTVHGPVKSEFGYHLIQVLSRTD</sequence>
<reference evidence="3 4" key="1">
    <citation type="journal article" date="2017" name="Genome Announc.">
        <title>Complete Genome Sequences of Two Acetylene-Fermenting Pelobacter acetylenicus Strains.</title>
        <authorList>
            <person name="Sutton J.M."/>
            <person name="Baesman S.M."/>
            <person name="Fierst J.L."/>
            <person name="Poret-Peterson A.T."/>
            <person name="Oremland R.S."/>
            <person name="Dunlap D.S."/>
            <person name="Akob D.M."/>
        </authorList>
    </citation>
    <scope>NUCLEOTIDE SEQUENCE [LARGE SCALE GENOMIC DNA]</scope>
    <source>
        <strain evidence="3 4">SFB93</strain>
    </source>
</reference>
<organism evidence="3 4">
    <name type="scientific">Syntrophotalea acetylenivorans</name>
    <dbReference type="NCBI Taxonomy" id="1842532"/>
    <lineage>
        <taxon>Bacteria</taxon>
        <taxon>Pseudomonadati</taxon>
        <taxon>Thermodesulfobacteriota</taxon>
        <taxon>Desulfuromonadia</taxon>
        <taxon>Desulfuromonadales</taxon>
        <taxon>Syntrophotaleaceae</taxon>
        <taxon>Syntrophotalea</taxon>
    </lineage>
</organism>
<dbReference type="GO" id="GO:0003755">
    <property type="term" value="F:peptidyl-prolyl cis-trans isomerase activity"/>
    <property type="evidence" value="ECO:0007669"/>
    <property type="project" value="UniProtKB-KW"/>
</dbReference>
<protein>
    <submittedName>
        <fullName evidence="3">Peptidylprolyl isomerase</fullName>
    </submittedName>
</protein>
<evidence type="ECO:0000313" key="3">
    <source>
        <dbReference type="EMBL" id="APG27017.1"/>
    </source>
</evidence>
<gene>
    <name evidence="3" type="ORF">A7E78_03715</name>
</gene>
<dbReference type="RefSeq" id="WP_072282977.1">
    <property type="nucleotide sequence ID" value="NZ_CP015519.1"/>
</dbReference>
<dbReference type="PANTHER" id="PTHR43629">
    <property type="entry name" value="PEPTIDYL-PROLYL CIS-TRANS ISOMERASE"/>
    <property type="match status" value="1"/>
</dbReference>
<dbReference type="Gene3D" id="3.10.50.40">
    <property type="match status" value="1"/>
</dbReference>
<dbReference type="PANTHER" id="PTHR43629:SF2">
    <property type="entry name" value="RHODANESE-LIKE_PPIC DOMAIN-CONTAINING PROTEIN 12, CHLOROPLASTIC"/>
    <property type="match status" value="1"/>
</dbReference>
<keyword evidence="1" id="KW-0697">Rotamase</keyword>
<dbReference type="KEGG" id="pef:A7E78_03715"/>
<dbReference type="STRING" id="1842532.A7E78_03715"/>
<accession>A0A1L3GM46</accession>
<feature type="domain" description="PpiC" evidence="2">
    <location>
        <begin position="1"/>
        <end position="90"/>
    </location>
</feature>
<dbReference type="Pfam" id="PF00639">
    <property type="entry name" value="Rotamase"/>
    <property type="match status" value="1"/>
</dbReference>
<keyword evidence="4" id="KW-1185">Reference proteome</keyword>
<dbReference type="EMBL" id="CP015519">
    <property type="protein sequence ID" value="APG27017.1"/>
    <property type="molecule type" value="Genomic_DNA"/>
</dbReference>
<dbReference type="InterPro" id="IPR046357">
    <property type="entry name" value="PPIase_dom_sf"/>
</dbReference>
<dbReference type="SUPFAM" id="SSF54534">
    <property type="entry name" value="FKBP-like"/>
    <property type="match status" value="1"/>
</dbReference>
<dbReference type="InterPro" id="IPR052204">
    <property type="entry name" value="PpiC/parvulin_rotamase"/>
</dbReference>